<feature type="transmembrane region" description="Helical" evidence="1">
    <location>
        <begin position="56"/>
        <end position="73"/>
    </location>
</feature>
<name>A0A4U8QBU4_9FIRM</name>
<evidence type="ECO:0000313" key="2">
    <source>
        <dbReference type="EMBL" id="TLD01984.1"/>
    </source>
</evidence>
<evidence type="ECO:0000256" key="1">
    <source>
        <dbReference type="SAM" id="Phobius"/>
    </source>
</evidence>
<feature type="transmembrane region" description="Helical" evidence="1">
    <location>
        <begin position="196"/>
        <end position="217"/>
    </location>
</feature>
<keyword evidence="1" id="KW-0812">Transmembrane</keyword>
<accession>A0A4U8QBU4</accession>
<feature type="transmembrane region" description="Helical" evidence="1">
    <location>
        <begin position="223"/>
        <end position="241"/>
    </location>
</feature>
<dbReference type="EMBL" id="QGQD01000023">
    <property type="protein sequence ID" value="TLD01984.1"/>
    <property type="molecule type" value="Genomic_DNA"/>
</dbReference>
<feature type="transmembrane region" description="Helical" evidence="1">
    <location>
        <begin position="20"/>
        <end position="50"/>
    </location>
</feature>
<dbReference type="Proteomes" id="UP000306509">
    <property type="component" value="Unassembled WGS sequence"/>
</dbReference>
<evidence type="ECO:0000313" key="3">
    <source>
        <dbReference type="Proteomes" id="UP000306509"/>
    </source>
</evidence>
<proteinExistence type="predicted"/>
<protein>
    <submittedName>
        <fullName evidence="2">Uncharacterized protein</fullName>
    </submittedName>
</protein>
<keyword evidence="1" id="KW-0472">Membrane</keyword>
<dbReference type="AlphaFoldDB" id="A0A4U8QBU4"/>
<sequence>MEMKKMEIKSSWKMTLETILFFTIILGFILYFSWYALRFLSAGFISFFFLQILLEWPFSLVTGFVIAVIIAFYRKTSITMLDDVILIKRFGYLMEIPKVDIIRFHTKRTQIGYNWLQYTIRRRYLVYYNEKKEEKMLRLYDFNASNIEAFIEQLRLQLSETISPLEKSEMVYEAQRDPDSFHLLPEDILNNEKRSILKIAIIELILSFLGILLIFLMENDVSFMPLIGFVITFFSILLLLVEPIRLYLLHKRGKTCPRNITYMGTFIVIDHNHYRLNEITEVKMTSPRKKSNSIYLTQYFLCIELNNGKRDRYWLGSESSFSEYSELCRFVADSMMIFAEKFKYN</sequence>
<comment type="caution">
    <text evidence="2">The sequence shown here is derived from an EMBL/GenBank/DDBJ whole genome shotgun (WGS) entry which is preliminary data.</text>
</comment>
<keyword evidence="3" id="KW-1185">Reference proteome</keyword>
<reference evidence="2 3" key="1">
    <citation type="journal article" date="2019" name="Anaerobe">
        <title>Detection of Robinsoniella peoriensis in multiple bone samples of a trauma patient.</title>
        <authorList>
            <person name="Schrottner P."/>
            <person name="Hartwich K."/>
            <person name="Bunk B."/>
            <person name="Schober I."/>
            <person name="Helbig S."/>
            <person name="Rudolph W.W."/>
            <person name="Gunzer F."/>
        </authorList>
    </citation>
    <scope>NUCLEOTIDE SEQUENCE [LARGE SCALE GENOMIC DNA]</scope>
    <source>
        <strain evidence="2 3">DSM 106044</strain>
    </source>
</reference>
<organism evidence="2 3">
    <name type="scientific">Robinsoniella peoriensis</name>
    <dbReference type="NCBI Taxonomy" id="180332"/>
    <lineage>
        <taxon>Bacteria</taxon>
        <taxon>Bacillati</taxon>
        <taxon>Bacillota</taxon>
        <taxon>Clostridia</taxon>
        <taxon>Lachnospirales</taxon>
        <taxon>Lachnospiraceae</taxon>
        <taxon>Robinsoniella</taxon>
    </lineage>
</organism>
<dbReference type="RefSeq" id="WP_138001918.1">
    <property type="nucleotide sequence ID" value="NZ_QGQD01000023.1"/>
</dbReference>
<gene>
    <name evidence="2" type="ORF">DSM106044_01021</name>
</gene>
<keyword evidence="1" id="KW-1133">Transmembrane helix</keyword>